<dbReference type="InterPro" id="IPR036388">
    <property type="entry name" value="WH-like_DNA-bd_sf"/>
</dbReference>
<feature type="compositionally biased region" description="Basic and acidic residues" evidence="11">
    <location>
        <begin position="759"/>
        <end position="770"/>
    </location>
</feature>
<evidence type="ECO:0000256" key="7">
    <source>
        <dbReference type="ARBA" id="ARBA00062447"/>
    </source>
</evidence>
<dbReference type="Pfam" id="PF00447">
    <property type="entry name" value="HSF_DNA-bind"/>
    <property type="match status" value="1"/>
</dbReference>
<dbReference type="RefSeq" id="XP_022626550.1">
    <property type="nucleotide sequence ID" value="XM_022774455.1"/>
</dbReference>
<evidence type="ECO:0000259" key="12">
    <source>
        <dbReference type="PROSITE" id="PS00434"/>
    </source>
</evidence>
<evidence type="ECO:0000256" key="10">
    <source>
        <dbReference type="RuleBase" id="RU004020"/>
    </source>
</evidence>
<comment type="similarity">
    <text evidence="10">Belongs to the HSF family.</text>
</comment>
<feature type="compositionally biased region" description="Basic residues" evidence="11">
    <location>
        <begin position="184"/>
        <end position="196"/>
    </location>
</feature>
<feature type="compositionally biased region" description="Basic and acidic residues" evidence="11">
    <location>
        <begin position="20"/>
        <end position="35"/>
    </location>
</feature>
<dbReference type="GO" id="GO:0032993">
    <property type="term" value="C:protein-DNA complex"/>
    <property type="evidence" value="ECO:0007669"/>
    <property type="project" value="UniProtKB-ARBA"/>
</dbReference>
<evidence type="ECO:0000256" key="1">
    <source>
        <dbReference type="ARBA" id="ARBA00004123"/>
    </source>
</evidence>
<gene>
    <name evidence="13" type="ORF">LALA0_S01e07668g</name>
</gene>
<feature type="region of interest" description="Disordered" evidence="11">
    <location>
        <begin position="667"/>
        <end position="770"/>
    </location>
</feature>
<feature type="region of interest" description="Disordered" evidence="11">
    <location>
        <begin position="183"/>
        <end position="204"/>
    </location>
</feature>
<feature type="compositionally biased region" description="Polar residues" evidence="11">
    <location>
        <begin position="390"/>
        <end position="404"/>
    </location>
</feature>
<dbReference type="OrthoDB" id="60033at2759"/>
<dbReference type="Gene3D" id="1.10.10.10">
    <property type="entry name" value="Winged helix-like DNA-binding domain superfamily/Winged helix DNA-binding domain"/>
    <property type="match status" value="1"/>
</dbReference>
<feature type="compositionally biased region" description="Polar residues" evidence="11">
    <location>
        <begin position="421"/>
        <end position="437"/>
    </location>
</feature>
<evidence type="ECO:0000256" key="5">
    <source>
        <dbReference type="ARBA" id="ARBA00023242"/>
    </source>
</evidence>
<dbReference type="STRING" id="1245769.A0A0C7MXV2"/>
<feature type="region of interest" description="Disordered" evidence="11">
    <location>
        <begin position="19"/>
        <end position="43"/>
    </location>
</feature>
<evidence type="ECO:0000256" key="4">
    <source>
        <dbReference type="ARBA" id="ARBA00023163"/>
    </source>
</evidence>
<comment type="function">
    <text evidence="6">DNA-binding transcription factor that specifically binds heat shock promoter elements (HSE) and activates transcription.</text>
</comment>
<evidence type="ECO:0000256" key="8">
    <source>
        <dbReference type="ARBA" id="ARBA00068818"/>
    </source>
</evidence>
<dbReference type="InterPro" id="IPR000232">
    <property type="entry name" value="HSF_DNA-bd"/>
</dbReference>
<dbReference type="GO" id="GO:0005634">
    <property type="term" value="C:nucleus"/>
    <property type="evidence" value="ECO:0007669"/>
    <property type="project" value="UniProtKB-SubCell"/>
</dbReference>
<evidence type="ECO:0000256" key="11">
    <source>
        <dbReference type="SAM" id="MobiDB-lite"/>
    </source>
</evidence>
<dbReference type="HOGENOM" id="CLU_362926_0_0_1"/>
<dbReference type="PANTHER" id="PTHR10015:SF396">
    <property type="entry name" value="FLOCCULATION SUPPRESSION PROTEIN"/>
    <property type="match status" value="1"/>
</dbReference>
<feature type="domain" description="HSF-type DNA-binding" evidence="12">
    <location>
        <begin position="92"/>
        <end position="116"/>
    </location>
</feature>
<keyword evidence="14" id="KW-1185">Reference proteome</keyword>
<evidence type="ECO:0000256" key="3">
    <source>
        <dbReference type="ARBA" id="ARBA00023125"/>
    </source>
</evidence>
<protein>
    <recommendedName>
        <fullName evidence="8">Heat shock transcription factor</fullName>
    </recommendedName>
    <alternativeName>
        <fullName evidence="9">Heat shock factor protein</fullName>
    </alternativeName>
</protein>
<feature type="region of interest" description="Disordered" evidence="11">
    <location>
        <begin position="596"/>
        <end position="621"/>
    </location>
</feature>
<feature type="region of interest" description="Disordered" evidence="11">
    <location>
        <begin position="379"/>
        <end position="404"/>
    </location>
</feature>
<evidence type="ECO:0000313" key="14">
    <source>
        <dbReference type="Proteomes" id="UP000054304"/>
    </source>
</evidence>
<keyword evidence="2" id="KW-0805">Transcription regulation</keyword>
<evidence type="ECO:0000256" key="6">
    <source>
        <dbReference type="ARBA" id="ARBA00059868"/>
    </source>
</evidence>
<dbReference type="GeneID" id="34683683"/>
<evidence type="ECO:0000256" key="2">
    <source>
        <dbReference type="ARBA" id="ARBA00023015"/>
    </source>
</evidence>
<dbReference type="PANTHER" id="PTHR10015">
    <property type="entry name" value="HEAT SHOCK TRANSCRIPTION FACTOR"/>
    <property type="match status" value="1"/>
</dbReference>
<comment type="subcellular location">
    <subcellularLocation>
        <location evidence="1">Nucleus</location>
    </subcellularLocation>
</comment>
<dbReference type="InterPro" id="IPR036390">
    <property type="entry name" value="WH_DNA-bd_sf"/>
</dbReference>
<keyword evidence="4" id="KW-0804">Transcription</keyword>
<keyword evidence="3" id="KW-0238">DNA-binding</keyword>
<dbReference type="AlphaFoldDB" id="A0A0C7MXV2"/>
<dbReference type="PRINTS" id="PR00056">
    <property type="entry name" value="HSFDOMAIN"/>
</dbReference>
<dbReference type="GO" id="GO:0043565">
    <property type="term" value="F:sequence-specific DNA binding"/>
    <property type="evidence" value="ECO:0007669"/>
    <property type="project" value="InterPro"/>
</dbReference>
<feature type="region of interest" description="Disordered" evidence="11">
    <location>
        <begin position="421"/>
        <end position="491"/>
    </location>
</feature>
<keyword evidence="5" id="KW-0539">Nucleus</keyword>
<dbReference type="GO" id="GO:0003700">
    <property type="term" value="F:DNA-binding transcription factor activity"/>
    <property type="evidence" value="ECO:0007669"/>
    <property type="project" value="InterPro"/>
</dbReference>
<accession>A0A0C7MXV2</accession>
<dbReference type="SUPFAM" id="SSF46785">
    <property type="entry name" value="Winged helix' DNA-binding domain"/>
    <property type="match status" value="1"/>
</dbReference>
<dbReference type="Proteomes" id="UP000054304">
    <property type="component" value="Unassembled WGS sequence"/>
</dbReference>
<organism evidence="13 14">
    <name type="scientific">Lachancea lanzarotensis</name>
    <dbReference type="NCBI Taxonomy" id="1245769"/>
    <lineage>
        <taxon>Eukaryota</taxon>
        <taxon>Fungi</taxon>
        <taxon>Dikarya</taxon>
        <taxon>Ascomycota</taxon>
        <taxon>Saccharomycotina</taxon>
        <taxon>Saccharomycetes</taxon>
        <taxon>Saccharomycetales</taxon>
        <taxon>Saccharomycetaceae</taxon>
        <taxon>Lachancea</taxon>
    </lineage>
</organism>
<evidence type="ECO:0000256" key="9">
    <source>
        <dbReference type="ARBA" id="ARBA00084017"/>
    </source>
</evidence>
<dbReference type="PROSITE" id="PS00434">
    <property type="entry name" value="HSF_DOMAIN"/>
    <property type="match status" value="1"/>
</dbReference>
<feature type="compositionally biased region" description="Polar residues" evidence="11">
    <location>
        <begin position="669"/>
        <end position="696"/>
    </location>
</feature>
<dbReference type="FunFam" id="1.10.10.10:FF:000027">
    <property type="entry name" value="Heat shock transcription factor 1"/>
    <property type="match status" value="1"/>
</dbReference>
<feature type="region of interest" description="Disordered" evidence="11">
    <location>
        <begin position="122"/>
        <end position="147"/>
    </location>
</feature>
<dbReference type="EMBL" id="LN736360">
    <property type="protein sequence ID" value="CEP60305.1"/>
    <property type="molecule type" value="Genomic_DNA"/>
</dbReference>
<feature type="compositionally biased region" description="Polar residues" evidence="11">
    <location>
        <begin position="475"/>
        <end position="491"/>
    </location>
</feature>
<dbReference type="SMART" id="SM00415">
    <property type="entry name" value="HSF"/>
    <property type="match status" value="1"/>
</dbReference>
<reference evidence="13 14" key="1">
    <citation type="submission" date="2014-12" db="EMBL/GenBank/DDBJ databases">
        <authorList>
            <person name="Neuveglise Cecile"/>
        </authorList>
    </citation>
    <scope>NUCLEOTIDE SEQUENCE [LARGE SCALE GENOMIC DNA]</scope>
    <source>
        <strain evidence="13 14">CBS 12615</strain>
    </source>
</reference>
<comment type="subunit">
    <text evidence="7">Homotrimer. Homotrimerization increases the affinity of HSF1 to DNA.</text>
</comment>
<name>A0A0C7MXV2_9SACH</name>
<evidence type="ECO:0000313" key="13">
    <source>
        <dbReference type="EMBL" id="CEP60305.1"/>
    </source>
</evidence>
<feature type="compositionally biased region" description="Low complexity" evidence="11">
    <location>
        <begin position="455"/>
        <end position="474"/>
    </location>
</feature>
<sequence length="770" mass="83979">MADEKSPSIAFADLQGKRPMTRDRGLGAEQEHDKTASNALSNSTTANGIANTAFIQKLYNMLEDPAMRELIWWAPSETSFLIHPIERFSRALATYFKHANIASFVRQLNMYGFHKVNDHHRGNQQAIRTKHENSSATTTSAGPIKVPGTEADSYGDTHNPGANIWEFKHSSGAFRRGDFESLKSIKRRSSRQHTSARKNSNSTHSASLDFTAAVTEQWSEQLPAVHRSASHAELTHAYPFSSAALPSSTPSTAGIVNPAMDYFGTIQSQHQQQNYRLAPPTSQAPQQSYASQIQAPASSQAHFHPQERPLFNNKASDLTQCTISQPIRPEIVTQTQFEFAVDDLRNTNMDMVRLLDLVNNFVSSHQIIGKPENVKRAATPVSNRAAVSETGVSPGSSSTQQRNSENLMTEITKLRNSAMNRLQRSTASQQNSGSVRSSIDHPPANSFNTHFPPVSSYNPNYANRPNNRNSFSSPALSQLGNNQIPPSSVSQFPQIAYQQTQHAPTLYPNSGGAPTGCFGSTSTKVTGTGGPHLTLNPFERKDSASLNKSRHMSVLMDPLAPAPINPAVSTGATSTLSQQHNYYLGHQVASSLPLASSSASKNDVKNLPTSIPNGRDSKVLEKRPVSPSMAEIPVHPLPVRGGVKQSVGGASNAMTYKPYFPYGTVPGTGRTSPLGTQAAQYSQMPMHSHRSQQQTVARPHFVQRGPSPLNPHVNEVADQESPEKGSHQSHSTMDQDLTTHRRDDTIGSSSRLATLLNYDAKEQSSKKMKL</sequence>
<proteinExistence type="inferred from homology"/>